<evidence type="ECO:0000256" key="1">
    <source>
        <dbReference type="ARBA" id="ARBA00022737"/>
    </source>
</evidence>
<feature type="non-terminal residue" evidence="3">
    <location>
        <position position="77"/>
    </location>
</feature>
<accession>A0A2H5QKM9</accession>
<evidence type="ECO:0000313" key="4">
    <source>
        <dbReference type="Proteomes" id="UP000236630"/>
    </source>
</evidence>
<gene>
    <name evidence="3" type="ORF">CUMW_238970</name>
</gene>
<keyword evidence="4" id="KW-1185">Reference proteome</keyword>
<dbReference type="Proteomes" id="UP000236630">
    <property type="component" value="Unassembled WGS sequence"/>
</dbReference>
<dbReference type="Pfam" id="PF23559">
    <property type="entry name" value="WHD_DRP"/>
    <property type="match status" value="1"/>
</dbReference>
<dbReference type="EMBL" id="BDQV01000455">
    <property type="protein sequence ID" value="GAY65143.1"/>
    <property type="molecule type" value="Genomic_DNA"/>
</dbReference>
<dbReference type="AlphaFoldDB" id="A0A2H5QKM9"/>
<evidence type="ECO:0000259" key="2">
    <source>
        <dbReference type="Pfam" id="PF23559"/>
    </source>
</evidence>
<organism evidence="3 4">
    <name type="scientific">Citrus unshiu</name>
    <name type="common">Satsuma mandarin</name>
    <name type="synonym">Citrus nobilis var. unshiu</name>
    <dbReference type="NCBI Taxonomy" id="55188"/>
    <lineage>
        <taxon>Eukaryota</taxon>
        <taxon>Viridiplantae</taxon>
        <taxon>Streptophyta</taxon>
        <taxon>Embryophyta</taxon>
        <taxon>Tracheophyta</taxon>
        <taxon>Spermatophyta</taxon>
        <taxon>Magnoliopsida</taxon>
        <taxon>eudicotyledons</taxon>
        <taxon>Gunneridae</taxon>
        <taxon>Pentapetalae</taxon>
        <taxon>rosids</taxon>
        <taxon>malvids</taxon>
        <taxon>Sapindales</taxon>
        <taxon>Rutaceae</taxon>
        <taxon>Aurantioideae</taxon>
        <taxon>Citrus</taxon>
    </lineage>
</organism>
<feature type="domain" description="Disease resistance protein winged helix" evidence="2">
    <location>
        <begin position="15"/>
        <end position="77"/>
    </location>
</feature>
<protein>
    <recommendedName>
        <fullName evidence="2">Disease resistance protein winged helix domain-containing protein</fullName>
    </recommendedName>
</protein>
<evidence type="ECO:0000313" key="3">
    <source>
        <dbReference type="EMBL" id="GAY65143.1"/>
    </source>
</evidence>
<sequence length="77" mass="9362">MRALRVSYYYLPLHGYEFDKTQIVLLWMVEDLLQHKTDEMEMDELGRKSFHVLYSRSFFQLSKINASRFIMLDLTHD</sequence>
<reference evidence="3 4" key="1">
    <citation type="journal article" date="2017" name="Front. Genet.">
        <title>Draft sequencing of the heterozygous diploid genome of Satsuma (Citrus unshiu Marc.) using a hybrid assembly approach.</title>
        <authorList>
            <person name="Shimizu T."/>
            <person name="Tanizawa Y."/>
            <person name="Mochizuki T."/>
            <person name="Nagasaki H."/>
            <person name="Yoshioka T."/>
            <person name="Toyoda A."/>
            <person name="Fujiyama A."/>
            <person name="Kaminuma E."/>
            <person name="Nakamura Y."/>
        </authorList>
    </citation>
    <scope>NUCLEOTIDE SEQUENCE [LARGE SCALE GENOMIC DNA]</scope>
    <source>
        <strain evidence="4">cv. Miyagawa wase</strain>
    </source>
</reference>
<keyword evidence="1" id="KW-0677">Repeat</keyword>
<comment type="caution">
    <text evidence="3">The sequence shown here is derived from an EMBL/GenBank/DDBJ whole genome shotgun (WGS) entry which is preliminary data.</text>
</comment>
<name>A0A2H5QKM9_CITUN</name>
<proteinExistence type="predicted"/>
<dbReference type="InterPro" id="IPR058922">
    <property type="entry name" value="WHD_DRP"/>
</dbReference>